<evidence type="ECO:0000256" key="4">
    <source>
        <dbReference type="PROSITE-ProRule" id="PRU00335"/>
    </source>
</evidence>
<dbReference type="InterPro" id="IPR050109">
    <property type="entry name" value="HTH-type_TetR-like_transc_reg"/>
</dbReference>
<dbReference type="PANTHER" id="PTHR30055:SF148">
    <property type="entry name" value="TETR-FAMILY TRANSCRIPTIONAL REGULATOR"/>
    <property type="match status" value="1"/>
</dbReference>
<dbReference type="EMBL" id="BONK01000012">
    <property type="protein sequence ID" value="GIG22628.1"/>
    <property type="molecule type" value="Genomic_DNA"/>
</dbReference>
<dbReference type="InterPro" id="IPR036271">
    <property type="entry name" value="Tet_transcr_reg_TetR-rel_C_sf"/>
</dbReference>
<dbReference type="SUPFAM" id="SSF46689">
    <property type="entry name" value="Homeodomain-like"/>
    <property type="match status" value="1"/>
</dbReference>
<evidence type="ECO:0000256" key="2">
    <source>
        <dbReference type="ARBA" id="ARBA00023125"/>
    </source>
</evidence>
<comment type="caution">
    <text evidence="6">The sequence shown here is derived from an EMBL/GenBank/DDBJ whole genome shotgun (WGS) entry which is preliminary data.</text>
</comment>
<protein>
    <submittedName>
        <fullName evidence="6">TetR family transcriptional regulator</fullName>
    </submittedName>
</protein>
<keyword evidence="7" id="KW-1185">Reference proteome</keyword>
<dbReference type="RefSeq" id="WP_203757568.1">
    <property type="nucleotide sequence ID" value="NZ_BONK01000012.1"/>
</dbReference>
<dbReference type="GO" id="GO:0003700">
    <property type="term" value="F:DNA-binding transcription factor activity"/>
    <property type="evidence" value="ECO:0007669"/>
    <property type="project" value="TreeGrafter"/>
</dbReference>
<dbReference type="Proteomes" id="UP000632740">
    <property type="component" value="Unassembled WGS sequence"/>
</dbReference>
<evidence type="ECO:0000256" key="1">
    <source>
        <dbReference type="ARBA" id="ARBA00023015"/>
    </source>
</evidence>
<feature type="domain" description="HTH tetR-type" evidence="5">
    <location>
        <begin position="15"/>
        <end position="75"/>
    </location>
</feature>
<dbReference type="Pfam" id="PF00440">
    <property type="entry name" value="TetR_N"/>
    <property type="match status" value="1"/>
</dbReference>
<dbReference type="InterPro" id="IPR011075">
    <property type="entry name" value="TetR_C"/>
</dbReference>
<sequence length="201" mass="22423">MHLDDPDGPKRRRGTELEEALLEAAWAELVDRGYGAFTLEAVAQRAGTSRPVIARRWASKADLVRAAAAHVLWHERMDVPDTGNLRDDIVGLLREANEKRVDSTALLTAYLTGYFQETGTSPAEFRDSVIGGRATSVDVILDRAVARGELSSEHLTPRRRTLAFDLYRHEVLMRLGRVPDDVIVEIVDDLYLPLLGVARRP</sequence>
<dbReference type="GO" id="GO:0000976">
    <property type="term" value="F:transcription cis-regulatory region binding"/>
    <property type="evidence" value="ECO:0007669"/>
    <property type="project" value="TreeGrafter"/>
</dbReference>
<dbReference type="Gene3D" id="1.10.10.60">
    <property type="entry name" value="Homeodomain-like"/>
    <property type="match status" value="1"/>
</dbReference>
<feature type="DNA-binding region" description="H-T-H motif" evidence="4">
    <location>
        <begin position="38"/>
        <end position="57"/>
    </location>
</feature>
<dbReference type="AlphaFoldDB" id="A0A919U127"/>
<dbReference type="SUPFAM" id="SSF48498">
    <property type="entry name" value="Tetracyclin repressor-like, C-terminal domain"/>
    <property type="match status" value="1"/>
</dbReference>
<evidence type="ECO:0000259" key="5">
    <source>
        <dbReference type="PROSITE" id="PS50977"/>
    </source>
</evidence>
<evidence type="ECO:0000313" key="7">
    <source>
        <dbReference type="Proteomes" id="UP000632740"/>
    </source>
</evidence>
<proteinExistence type="predicted"/>
<keyword evidence="2 4" id="KW-0238">DNA-binding</keyword>
<dbReference type="InterPro" id="IPR009057">
    <property type="entry name" value="Homeodomain-like_sf"/>
</dbReference>
<evidence type="ECO:0000313" key="6">
    <source>
        <dbReference type="EMBL" id="GIG22628.1"/>
    </source>
</evidence>
<reference evidence="6" key="1">
    <citation type="submission" date="2021-01" db="EMBL/GenBank/DDBJ databases">
        <title>Whole genome shotgun sequence of Cellulomonas chitinilytica NBRC 110799.</title>
        <authorList>
            <person name="Komaki H."/>
            <person name="Tamura T."/>
        </authorList>
    </citation>
    <scope>NUCLEOTIDE SEQUENCE</scope>
    <source>
        <strain evidence="6">NBRC 110799</strain>
    </source>
</reference>
<dbReference type="InterPro" id="IPR001647">
    <property type="entry name" value="HTH_TetR"/>
</dbReference>
<dbReference type="Pfam" id="PF16859">
    <property type="entry name" value="TetR_C_11"/>
    <property type="match status" value="1"/>
</dbReference>
<dbReference type="PROSITE" id="PS50977">
    <property type="entry name" value="HTH_TETR_2"/>
    <property type="match status" value="1"/>
</dbReference>
<evidence type="ECO:0000256" key="3">
    <source>
        <dbReference type="ARBA" id="ARBA00023163"/>
    </source>
</evidence>
<organism evidence="6 7">
    <name type="scientific">Cellulomonas chitinilytica</name>
    <dbReference type="NCBI Taxonomy" id="398759"/>
    <lineage>
        <taxon>Bacteria</taxon>
        <taxon>Bacillati</taxon>
        <taxon>Actinomycetota</taxon>
        <taxon>Actinomycetes</taxon>
        <taxon>Micrococcales</taxon>
        <taxon>Cellulomonadaceae</taxon>
        <taxon>Cellulomonas</taxon>
    </lineage>
</organism>
<dbReference type="Gene3D" id="1.10.357.10">
    <property type="entry name" value="Tetracycline Repressor, domain 2"/>
    <property type="match status" value="1"/>
</dbReference>
<keyword evidence="1" id="KW-0805">Transcription regulation</keyword>
<dbReference type="PANTHER" id="PTHR30055">
    <property type="entry name" value="HTH-TYPE TRANSCRIPTIONAL REGULATOR RUTR"/>
    <property type="match status" value="1"/>
</dbReference>
<accession>A0A919U127</accession>
<gene>
    <name evidence="6" type="ORF">Cch01nite_33520</name>
</gene>
<keyword evidence="3" id="KW-0804">Transcription</keyword>
<name>A0A919U127_9CELL</name>